<name>R7ZU30_9BACT</name>
<feature type="signal peptide" evidence="9">
    <location>
        <begin position="1"/>
        <end position="20"/>
    </location>
</feature>
<reference evidence="11 12" key="1">
    <citation type="submission" date="2013-02" db="EMBL/GenBank/DDBJ databases">
        <title>A novel strain isolated from Lonar lake, Maharashtra, India.</title>
        <authorList>
            <person name="Singh A."/>
        </authorList>
    </citation>
    <scope>NUCLEOTIDE SEQUENCE [LARGE SCALE GENOMIC DNA]</scope>
    <source>
        <strain evidence="11 12">AK24</strain>
    </source>
</reference>
<sequence length="1054" mass="116323">MWPMAVFMLLLAGFVPEAFAQRRVSGTVSDQTSSPLPGVTVLAVGTTSGTVTNIEGQFELMVPAGSERLSFSFIGFETQTLEIGSQSVFNVTLREDSKSLEEVVVTALGVQRERKELGYTVQALSADELLATQDNNFLNALSGKLAGVQINQSGSQIGASTRIVIRGNASFAGNQPLFVVDGVPMDNTSSNLDGAGGRDYGNAIADIDPENIASLTVLKGANAAALYGNRAANGVILIETKRGSKTRQGLGVEVSSSMVFDQPAFFMNFQNEYGIGQRGGEYDWQMYLQNNPGSNLSYNEYAKRFSYNYVNGIGGGVNENATSWGPRYDAGLLLDQWIKGPNSPWVSNPNNIRDHYFQTGTNHVNQVAVTANGKEANGRVAFSNRTMQGIFLNTDQTVNTFNANVTLNPHERLTVGSTFNYVNRKSDNIPEVSYGSMTRLAWGAFRHIPLDEVKKIYHEHGNELGSGYNLNVNNFFYDLDQTNALNRERFFGNFTAAYEINDWLVANTIVGLDYYNEERKQITLSRTRANINNRRGGQFSQWDENRQEFNTDIRLDVNKDLNSNLNLIGLVGGNFRLNKFNSMFLSAPDLIVPDLFNIGNVRGTPGVGMIDYRKENYSIYSSASVGYKGYLFLGVTARNDWSSTLPEANRSYFYPSANLSLSLTDAFAIGSKNFNYMQFRTSWAQVGADTEPYQLMGTYSTSLFNNVAIFNSPAVRPPANLRPEMTTSFEIGTDFRFFSDRLSFDATYYRQVTEDMILNVPTARSTGFASQLINAAKIENSGIELIVRGLVMQKGDFSWNSTVNWARNRSLVAELYEGLENITISPGFGGARMVGTPGQPWGDISGLPYVRDNAGNIVIAPNGTPATTNQQKILGNVTPNWIGGLQNTFTYKQFSFGALLDARVGGDFFSGTYWHSYPTGAFVNTVQNNVRAEGIIVEGVKGDGTPNDVRISAQDYFNGAWVWNNHEYSIIDGSFLKLRELTFGYTLRAWKFQNMNFSVFGRNLAILHRSAKAKELGLDPEAASQMGGGERGTGFENFMAPTTRSYGFNIRLTF</sequence>
<dbReference type="GO" id="GO:0015344">
    <property type="term" value="F:siderophore uptake transmembrane transporter activity"/>
    <property type="evidence" value="ECO:0007669"/>
    <property type="project" value="TreeGrafter"/>
</dbReference>
<dbReference type="InterPro" id="IPR037066">
    <property type="entry name" value="Plug_dom_sf"/>
</dbReference>
<evidence type="ECO:0000256" key="3">
    <source>
        <dbReference type="ARBA" id="ARBA00022452"/>
    </source>
</evidence>
<keyword evidence="3 8" id="KW-1134">Transmembrane beta strand</keyword>
<dbReference type="Pfam" id="PF13715">
    <property type="entry name" value="CarbopepD_reg_2"/>
    <property type="match status" value="1"/>
</dbReference>
<dbReference type="NCBIfam" id="TIGR04057">
    <property type="entry name" value="SusC_RagA_signa"/>
    <property type="match status" value="1"/>
</dbReference>
<evidence type="ECO:0000256" key="4">
    <source>
        <dbReference type="ARBA" id="ARBA00022692"/>
    </source>
</evidence>
<dbReference type="InterPro" id="IPR039426">
    <property type="entry name" value="TonB-dep_rcpt-like"/>
</dbReference>
<feature type="domain" description="TonB-dependent receptor plug" evidence="10">
    <location>
        <begin position="115"/>
        <end position="235"/>
    </location>
</feature>
<dbReference type="InterPro" id="IPR023996">
    <property type="entry name" value="TonB-dep_OMP_SusC/RagA"/>
</dbReference>
<evidence type="ECO:0000256" key="1">
    <source>
        <dbReference type="ARBA" id="ARBA00004571"/>
    </source>
</evidence>
<dbReference type="NCBIfam" id="TIGR04056">
    <property type="entry name" value="OMP_RagA_SusC"/>
    <property type="match status" value="1"/>
</dbReference>
<proteinExistence type="inferred from homology"/>
<evidence type="ECO:0000256" key="7">
    <source>
        <dbReference type="ARBA" id="ARBA00023237"/>
    </source>
</evidence>
<evidence type="ECO:0000259" key="10">
    <source>
        <dbReference type="Pfam" id="PF07715"/>
    </source>
</evidence>
<evidence type="ECO:0000256" key="5">
    <source>
        <dbReference type="ARBA" id="ARBA00022729"/>
    </source>
</evidence>
<comment type="caution">
    <text evidence="11">The sequence shown here is derived from an EMBL/GenBank/DDBJ whole genome shotgun (WGS) entry which is preliminary data.</text>
</comment>
<evidence type="ECO:0000313" key="11">
    <source>
        <dbReference type="EMBL" id="EON77558.1"/>
    </source>
</evidence>
<dbReference type="PANTHER" id="PTHR30069:SF29">
    <property type="entry name" value="HEMOGLOBIN AND HEMOGLOBIN-HAPTOGLOBIN-BINDING PROTEIN 1-RELATED"/>
    <property type="match status" value="1"/>
</dbReference>
<keyword evidence="4 8" id="KW-0812">Transmembrane</keyword>
<protein>
    <submittedName>
        <fullName evidence="11">TonB-dependent receptor</fullName>
    </submittedName>
</protein>
<dbReference type="Pfam" id="PF07715">
    <property type="entry name" value="Plug"/>
    <property type="match status" value="1"/>
</dbReference>
<dbReference type="PANTHER" id="PTHR30069">
    <property type="entry name" value="TONB-DEPENDENT OUTER MEMBRANE RECEPTOR"/>
    <property type="match status" value="1"/>
</dbReference>
<dbReference type="GO" id="GO:0044718">
    <property type="term" value="P:siderophore transmembrane transport"/>
    <property type="evidence" value="ECO:0007669"/>
    <property type="project" value="TreeGrafter"/>
</dbReference>
<dbReference type="SUPFAM" id="SSF49464">
    <property type="entry name" value="Carboxypeptidase regulatory domain-like"/>
    <property type="match status" value="1"/>
</dbReference>
<dbReference type="Gene3D" id="2.60.40.1120">
    <property type="entry name" value="Carboxypeptidase-like, regulatory domain"/>
    <property type="match status" value="1"/>
</dbReference>
<keyword evidence="5 9" id="KW-0732">Signal</keyword>
<gene>
    <name evidence="11" type="ORF">ADIS_1961</name>
</gene>
<dbReference type="AlphaFoldDB" id="R7ZU30"/>
<keyword evidence="12" id="KW-1185">Reference proteome</keyword>
<organism evidence="11 12">
    <name type="scientific">Lunatimonas lonarensis</name>
    <dbReference type="NCBI Taxonomy" id="1232681"/>
    <lineage>
        <taxon>Bacteria</taxon>
        <taxon>Pseudomonadati</taxon>
        <taxon>Bacteroidota</taxon>
        <taxon>Cytophagia</taxon>
        <taxon>Cytophagales</taxon>
        <taxon>Cyclobacteriaceae</taxon>
    </lineage>
</organism>
<comment type="similarity">
    <text evidence="8">Belongs to the TonB-dependent receptor family.</text>
</comment>
<dbReference type="PROSITE" id="PS52016">
    <property type="entry name" value="TONB_DEPENDENT_REC_3"/>
    <property type="match status" value="1"/>
</dbReference>
<dbReference type="EMBL" id="AQHR01000051">
    <property type="protein sequence ID" value="EON77558.1"/>
    <property type="molecule type" value="Genomic_DNA"/>
</dbReference>
<dbReference type="InterPro" id="IPR023997">
    <property type="entry name" value="TonB-dep_OMP_SusC/RagA_CS"/>
</dbReference>
<dbReference type="SUPFAM" id="SSF56935">
    <property type="entry name" value="Porins"/>
    <property type="match status" value="1"/>
</dbReference>
<keyword evidence="6 8" id="KW-0472">Membrane</keyword>
<feature type="chain" id="PRO_5004451150" evidence="9">
    <location>
        <begin position="21"/>
        <end position="1054"/>
    </location>
</feature>
<dbReference type="Gene3D" id="2.170.130.10">
    <property type="entry name" value="TonB-dependent receptor, plug domain"/>
    <property type="match status" value="1"/>
</dbReference>
<comment type="subcellular location">
    <subcellularLocation>
        <location evidence="1 8">Cell outer membrane</location>
        <topology evidence="1 8">Multi-pass membrane protein</topology>
    </subcellularLocation>
</comment>
<dbReference type="STRING" id="1232681.ADIS_1961"/>
<dbReference type="GO" id="GO:0009279">
    <property type="term" value="C:cell outer membrane"/>
    <property type="evidence" value="ECO:0007669"/>
    <property type="project" value="UniProtKB-SubCell"/>
</dbReference>
<dbReference type="Gene3D" id="2.40.170.20">
    <property type="entry name" value="TonB-dependent receptor, beta-barrel domain"/>
    <property type="match status" value="1"/>
</dbReference>
<dbReference type="InterPro" id="IPR036942">
    <property type="entry name" value="Beta-barrel_TonB_sf"/>
</dbReference>
<keyword evidence="2 8" id="KW-0813">Transport</keyword>
<evidence type="ECO:0000256" key="8">
    <source>
        <dbReference type="PROSITE-ProRule" id="PRU01360"/>
    </source>
</evidence>
<evidence type="ECO:0000256" key="6">
    <source>
        <dbReference type="ARBA" id="ARBA00023136"/>
    </source>
</evidence>
<dbReference type="PATRIC" id="fig|1288963.3.peg.1953"/>
<evidence type="ECO:0000313" key="12">
    <source>
        <dbReference type="Proteomes" id="UP000013909"/>
    </source>
</evidence>
<keyword evidence="7 8" id="KW-0998">Cell outer membrane</keyword>
<dbReference type="InterPro" id="IPR008969">
    <property type="entry name" value="CarboxyPept-like_regulatory"/>
</dbReference>
<dbReference type="InterPro" id="IPR012910">
    <property type="entry name" value="Plug_dom"/>
</dbReference>
<evidence type="ECO:0000256" key="2">
    <source>
        <dbReference type="ARBA" id="ARBA00022448"/>
    </source>
</evidence>
<keyword evidence="11" id="KW-0675">Receptor</keyword>
<dbReference type="Proteomes" id="UP000013909">
    <property type="component" value="Unassembled WGS sequence"/>
</dbReference>
<accession>R7ZU30</accession>
<evidence type="ECO:0000256" key="9">
    <source>
        <dbReference type="SAM" id="SignalP"/>
    </source>
</evidence>